<reference evidence="1 2" key="1">
    <citation type="journal article" date="2015" name="Antonie Van Leeuwenhoek">
        <title>Oceanobacillus bengalensis sp. nov., a bacterium isolated from seawater of the Bay of Bengal.</title>
        <authorList>
            <person name="Yongchang O."/>
            <person name="Xiang W."/>
            <person name="Wang G."/>
        </authorList>
    </citation>
    <scope>NUCLEOTIDE SEQUENCE [LARGE SCALE GENOMIC DNA]</scope>
    <source>
        <strain evidence="1 2">MCCC 1K00260</strain>
    </source>
</reference>
<proteinExistence type="predicted"/>
<sequence length="110" mass="11945">MQPLRVGSCRVQFEKSNAADWSWRAQTRKTKVCEKGRKSGRRHVSGDRDAWGRIQGQVSGRGRAAEGINGRGCGECANVRAGSEKSGTGNGKVGRKIEEGEIAKINKFAK</sequence>
<dbReference type="EMBL" id="RBZO01000059">
    <property type="protein sequence ID" value="RKQ11612.1"/>
    <property type="molecule type" value="Genomic_DNA"/>
</dbReference>
<name>A0A494YR57_9BACI</name>
<gene>
    <name evidence="1" type="ORF">D8M05_19655</name>
</gene>
<evidence type="ECO:0000313" key="2">
    <source>
        <dbReference type="Proteomes" id="UP000281813"/>
    </source>
</evidence>
<protein>
    <submittedName>
        <fullName evidence="1">Uncharacterized protein</fullName>
    </submittedName>
</protein>
<accession>A0A494YR57</accession>
<dbReference type="AlphaFoldDB" id="A0A494YR57"/>
<organism evidence="1 2">
    <name type="scientific">Oceanobacillus bengalensis</name>
    <dbReference type="NCBI Taxonomy" id="1435466"/>
    <lineage>
        <taxon>Bacteria</taxon>
        <taxon>Bacillati</taxon>
        <taxon>Bacillota</taxon>
        <taxon>Bacilli</taxon>
        <taxon>Bacillales</taxon>
        <taxon>Bacillaceae</taxon>
        <taxon>Oceanobacillus</taxon>
    </lineage>
</organism>
<keyword evidence="2" id="KW-1185">Reference proteome</keyword>
<dbReference type="Proteomes" id="UP000281813">
    <property type="component" value="Unassembled WGS sequence"/>
</dbReference>
<evidence type="ECO:0000313" key="1">
    <source>
        <dbReference type="EMBL" id="RKQ11612.1"/>
    </source>
</evidence>
<comment type="caution">
    <text evidence="1">The sequence shown here is derived from an EMBL/GenBank/DDBJ whole genome shotgun (WGS) entry which is preliminary data.</text>
</comment>